<sequence length="266" mass="26634">MGTGNGRALETRSIAGHGGKLGLPKPPQRPGRRGKADEVGLGPGGKGVLLCRRQRLVRGGEAAAQKQDVAGLDGRPLLPLQNSFEIVDGDVGGLERFRGDGPGTAVARVVDEHAAANDAPLVDPRVDADDAGRVQVVHGDAAVELLGLLVAVVAEAVPLAGALGIEREVVVVDGTVGAGGGLADDALPLERGAVKAGLVGAVEVPVEGHAVAGPDFLGGLGDGVGREHVERAEVVVGAVEAPGVARRPGLVERQATSEATDGETGD</sequence>
<keyword evidence="3" id="KW-1185">Reference proteome</keyword>
<feature type="region of interest" description="Disordered" evidence="1">
    <location>
        <begin position="247"/>
        <end position="266"/>
    </location>
</feature>
<name>S3CBC4_OPHP1</name>
<protein>
    <submittedName>
        <fullName evidence="2">Uncharacterized protein</fullName>
    </submittedName>
</protein>
<dbReference type="Proteomes" id="UP000016923">
    <property type="component" value="Unassembled WGS sequence"/>
</dbReference>
<dbReference type="HOGENOM" id="CLU_1046221_0_0_1"/>
<evidence type="ECO:0000313" key="2">
    <source>
        <dbReference type="EMBL" id="EPE03563.1"/>
    </source>
</evidence>
<reference evidence="2 3" key="1">
    <citation type="journal article" date="2013" name="BMC Genomics">
        <title>The genome and transcriptome of the pine saprophyte Ophiostoma piceae, and a comparison with the bark beetle-associated pine pathogen Grosmannia clavigera.</title>
        <authorList>
            <person name="Haridas S."/>
            <person name="Wang Y."/>
            <person name="Lim L."/>
            <person name="Massoumi Alamouti S."/>
            <person name="Jackman S."/>
            <person name="Docking R."/>
            <person name="Robertson G."/>
            <person name="Birol I."/>
            <person name="Bohlmann J."/>
            <person name="Breuil C."/>
        </authorList>
    </citation>
    <scope>NUCLEOTIDE SEQUENCE [LARGE SCALE GENOMIC DNA]</scope>
    <source>
        <strain evidence="2 3">UAMH 11346</strain>
    </source>
</reference>
<dbReference type="AlphaFoldDB" id="S3CBC4"/>
<evidence type="ECO:0000256" key="1">
    <source>
        <dbReference type="SAM" id="MobiDB-lite"/>
    </source>
</evidence>
<feature type="region of interest" description="Disordered" evidence="1">
    <location>
        <begin position="1"/>
        <end position="44"/>
    </location>
</feature>
<proteinExistence type="predicted"/>
<organism evidence="2 3">
    <name type="scientific">Ophiostoma piceae (strain UAMH 11346)</name>
    <name type="common">Sap stain fungus</name>
    <dbReference type="NCBI Taxonomy" id="1262450"/>
    <lineage>
        <taxon>Eukaryota</taxon>
        <taxon>Fungi</taxon>
        <taxon>Dikarya</taxon>
        <taxon>Ascomycota</taxon>
        <taxon>Pezizomycotina</taxon>
        <taxon>Sordariomycetes</taxon>
        <taxon>Sordariomycetidae</taxon>
        <taxon>Ophiostomatales</taxon>
        <taxon>Ophiostomataceae</taxon>
        <taxon>Ophiostoma</taxon>
    </lineage>
</organism>
<dbReference type="EMBL" id="KE148167">
    <property type="protein sequence ID" value="EPE03563.1"/>
    <property type="molecule type" value="Genomic_DNA"/>
</dbReference>
<evidence type="ECO:0000313" key="3">
    <source>
        <dbReference type="Proteomes" id="UP000016923"/>
    </source>
</evidence>
<gene>
    <name evidence="2" type="ORF">F503_06736</name>
</gene>
<accession>S3CBC4</accession>
<dbReference type="VEuPathDB" id="FungiDB:F503_06736"/>